<proteinExistence type="predicted"/>
<evidence type="ECO:0000313" key="1">
    <source>
        <dbReference type="EMBL" id="SVE56871.1"/>
    </source>
</evidence>
<dbReference type="AlphaFoldDB" id="A0A383EJE8"/>
<organism evidence="1">
    <name type="scientific">marine metagenome</name>
    <dbReference type="NCBI Taxonomy" id="408172"/>
    <lineage>
        <taxon>unclassified sequences</taxon>
        <taxon>metagenomes</taxon>
        <taxon>ecological metagenomes</taxon>
    </lineage>
</organism>
<reference evidence="1" key="1">
    <citation type="submission" date="2018-05" db="EMBL/GenBank/DDBJ databases">
        <authorList>
            <person name="Lanie J.A."/>
            <person name="Ng W.-L."/>
            <person name="Kazmierczak K.M."/>
            <person name="Andrzejewski T.M."/>
            <person name="Davidsen T.M."/>
            <person name="Wayne K.J."/>
            <person name="Tettelin H."/>
            <person name="Glass J.I."/>
            <person name="Rusch D."/>
            <person name="Podicherti R."/>
            <person name="Tsui H.-C.T."/>
            <person name="Winkler M.E."/>
        </authorList>
    </citation>
    <scope>NUCLEOTIDE SEQUENCE</scope>
</reference>
<protein>
    <submittedName>
        <fullName evidence="1">Uncharacterized protein</fullName>
    </submittedName>
</protein>
<name>A0A383EJE8_9ZZZZ</name>
<gene>
    <name evidence="1" type="ORF">METZ01_LOCUS509725</name>
</gene>
<accession>A0A383EJE8</accession>
<dbReference type="EMBL" id="UINC01226402">
    <property type="protein sequence ID" value="SVE56871.1"/>
    <property type="molecule type" value="Genomic_DNA"/>
</dbReference>
<sequence>MTKIKDDGEVFFISAPFGSHRLPPSYYYLYTII</sequence>